<protein>
    <submittedName>
        <fullName evidence="1">Uncharacterized protein</fullName>
    </submittedName>
</protein>
<organism evidence="1 2">
    <name type="scientific">Geobacillus kaustophilus</name>
    <dbReference type="NCBI Taxonomy" id="1462"/>
    <lineage>
        <taxon>Bacteria</taxon>
        <taxon>Bacillati</taxon>
        <taxon>Bacillota</taxon>
        <taxon>Bacilli</taxon>
        <taxon>Bacillales</taxon>
        <taxon>Anoxybacillaceae</taxon>
        <taxon>Geobacillus</taxon>
        <taxon>Geobacillus thermoleovorans group</taxon>
    </lineage>
</organism>
<comment type="caution">
    <text evidence="1">The sequence shown here is derived from an EMBL/GenBank/DDBJ whole genome shotgun (WGS) entry which is preliminary data.</text>
</comment>
<evidence type="ECO:0000313" key="1">
    <source>
        <dbReference type="EMBL" id="KJE29192.1"/>
    </source>
</evidence>
<dbReference type="PATRIC" id="fig|1462.6.peg.2612"/>
<proteinExistence type="predicted"/>
<name>A0A0D8C0M2_GEOKU</name>
<evidence type="ECO:0000313" key="2">
    <source>
        <dbReference type="Proteomes" id="UP000032522"/>
    </source>
</evidence>
<accession>A0A0D8C0M2</accession>
<gene>
    <name evidence="1" type="ORF">LG52_2336</name>
</gene>
<sequence length="73" mass="8606">MVIRQLSYNHFVNSLKARLTPGFFLLPRQQRGWEKLFTVKQRGIRFCLPFTLLSYQTSNQIGNPFARLFTLLS</sequence>
<dbReference type="Proteomes" id="UP000032522">
    <property type="component" value="Unassembled WGS sequence"/>
</dbReference>
<dbReference type="EMBL" id="JYBP01000003">
    <property type="protein sequence ID" value="KJE29192.1"/>
    <property type="molecule type" value="Genomic_DNA"/>
</dbReference>
<reference evidence="1 2" key="1">
    <citation type="submission" date="2015-01" db="EMBL/GenBank/DDBJ databases">
        <authorList>
            <person name="Filippidou S."/>
            <person name="Jeanneret N."/>
            <person name="Russel-Delif L."/>
            <person name="Junier T."/>
            <person name="Wunderlin T."/>
            <person name="Molina V."/>
            <person name="Johnson S.L."/>
            <person name="Davenport K.W."/>
            <person name="Chain P.S."/>
            <person name="Dorador C."/>
            <person name="Junier P."/>
        </authorList>
    </citation>
    <scope>NUCLEOTIDE SEQUENCE [LARGE SCALE GENOMIC DNA]</scope>
    <source>
        <strain evidence="1 2">Et7/4</strain>
    </source>
</reference>
<dbReference type="AlphaFoldDB" id="A0A0D8C0M2"/>